<dbReference type="Pfam" id="PF09250">
    <property type="entry name" value="Prim-Pol"/>
    <property type="match status" value="1"/>
</dbReference>
<dbReference type="InterPro" id="IPR009270">
    <property type="entry name" value="DUF927"/>
</dbReference>
<dbReference type="KEGG" id="dma:DMR_41940"/>
<dbReference type="OrthoDB" id="784829at2"/>
<reference evidence="2 3" key="1">
    <citation type="journal article" date="2009" name="Genome Res.">
        <title>Whole genome sequence of Desulfovibrio magneticus strain RS-1 revealed common gene clusters in magnetotactic bacteria.</title>
        <authorList>
            <person name="Nakazawa H."/>
            <person name="Arakaki A."/>
            <person name="Narita-Yamada S."/>
            <person name="Yashiro I."/>
            <person name="Jinno K."/>
            <person name="Aoki N."/>
            <person name="Tsuruyama A."/>
            <person name="Okamura Y."/>
            <person name="Tanikawa S."/>
            <person name="Fujita N."/>
            <person name="Takeyama H."/>
            <person name="Matsunaga T."/>
        </authorList>
    </citation>
    <scope>NUCLEOTIDE SEQUENCE [LARGE SCALE GENOMIC DNA]</scope>
    <source>
        <strain evidence="3">ATCC 700980 / DSM 13731 / RS-1</strain>
    </source>
</reference>
<dbReference type="AlphaFoldDB" id="C4XPY5"/>
<dbReference type="SUPFAM" id="SSF56747">
    <property type="entry name" value="Prim-pol domain"/>
    <property type="match status" value="1"/>
</dbReference>
<keyword evidence="3" id="KW-1185">Reference proteome</keyword>
<dbReference type="Pfam" id="PF06048">
    <property type="entry name" value="DUF927"/>
    <property type="match status" value="1"/>
</dbReference>
<name>C4XPY5_SOLM1</name>
<dbReference type="STRING" id="573370.DMR_41940"/>
<organism evidence="2 3">
    <name type="scientific">Solidesulfovibrio magneticus (strain ATCC 700980 / DSM 13731 / RS-1)</name>
    <name type="common">Desulfovibrio magneticus</name>
    <dbReference type="NCBI Taxonomy" id="573370"/>
    <lineage>
        <taxon>Bacteria</taxon>
        <taxon>Pseudomonadati</taxon>
        <taxon>Thermodesulfobacteriota</taxon>
        <taxon>Desulfovibrionia</taxon>
        <taxon>Desulfovibrionales</taxon>
        <taxon>Desulfovibrionaceae</taxon>
        <taxon>Solidesulfovibrio</taxon>
    </lineage>
</organism>
<evidence type="ECO:0000259" key="1">
    <source>
        <dbReference type="SMART" id="SM00943"/>
    </source>
</evidence>
<dbReference type="HOGENOM" id="CLU_348743_0_0_7"/>
<dbReference type="InterPro" id="IPR040538">
    <property type="entry name" value="Cch_HTH"/>
</dbReference>
<dbReference type="InterPro" id="IPR015330">
    <property type="entry name" value="DNA_primase/pol_bifunc_N"/>
</dbReference>
<accession>C4XPY5</accession>
<dbReference type="SMART" id="SM00943">
    <property type="entry name" value="Prim-Pol"/>
    <property type="match status" value="1"/>
</dbReference>
<evidence type="ECO:0000313" key="3">
    <source>
        <dbReference type="Proteomes" id="UP000009071"/>
    </source>
</evidence>
<dbReference type="Pfam" id="PF18662">
    <property type="entry name" value="HTH_56"/>
    <property type="match status" value="1"/>
</dbReference>
<dbReference type="RefSeq" id="WP_015862810.1">
    <property type="nucleotide sequence ID" value="NC_012796.1"/>
</dbReference>
<proteinExistence type="predicted"/>
<evidence type="ECO:0000313" key="2">
    <source>
        <dbReference type="EMBL" id="BAH77685.1"/>
    </source>
</evidence>
<gene>
    <name evidence="2" type="ordered locus">DMR_41940</name>
</gene>
<protein>
    <recommendedName>
        <fullName evidence="1">DNA primase/polymerase bifunctional N-terminal domain-containing protein</fullName>
    </recommendedName>
</protein>
<dbReference type="eggNOG" id="COG5519">
    <property type="taxonomic scope" value="Bacteria"/>
</dbReference>
<dbReference type="Proteomes" id="UP000009071">
    <property type="component" value="Chromosome"/>
</dbReference>
<dbReference type="EMBL" id="AP010904">
    <property type="protein sequence ID" value="BAH77685.1"/>
    <property type="molecule type" value="Genomic_DNA"/>
</dbReference>
<feature type="domain" description="DNA primase/polymerase bifunctional N-terminal" evidence="1">
    <location>
        <begin position="23"/>
        <end position="175"/>
    </location>
</feature>
<dbReference type="CDD" id="cd04859">
    <property type="entry name" value="Prim_Pol"/>
    <property type="match status" value="1"/>
</dbReference>
<sequence length="873" mass="98382">MNNENLDMKSNYSLDNAERIEWLIRMAQRFNFIQLKGKVPIESGWAKYSYEKRQFNHTDFLNCNAGIVTGPSSGVIVLDIDNQVLFSRFVASNNFEVRDTFTVKTAKGEHRYYLYPENKEVNSFPVKHPLFKKVSIFDVRGVGGQVVAPFSIHPETNEIYRIINDVEVAEAPDWLLMDKSNYDLSDLMYVSPGDCYNVEYLNKLIQMVGEEYHGYIVNGADLGSRSEIIAKVIMKLISAGFNDDEVTYILLNFKIGDKAKEKGSGQLEWIQSEIQRCRNNYKPYSKPTVVNDHNPIEADLLIERPELGQYAIPDEYSLSMLNGVVRYELIGRGKQRQQVAISASRNVVYISAVYVDIDNSTQAIELTFLECGVWKSIKVERETVANASKITLLSMYGVNVTSLSSRYLVEYISIFLSVNEKVIPRYSVTSSLGWDSGSNVFLLGNVCVGQLPEGSYLRFKDLHDGTSQMVEGIKASGSYSEWINMVRLVEEYPLVVSYIFGSFVPPILDIIGADNFIYDLAHQTSSGKSITMMLAASAWGDPDKNHDASVVHTWNNTKAWSGTAASVFRSIPLFLDDTKQALKGNGIIQDSSNISSIIYEIAGGKGKGRGAPTGIQRKKSWKTVLMSNGEQKITMYAEGHGGAAARCVSCWGSPFGRTNNRQFVDKLKGIACANYGHAADRYIRYLVTERSAWEDWRQRYFQFADYLSNKAGRNNAAGRISKYLASIVMAGFLMQKAMPELSFLEPGKIVESLWPSVVDGSEESDVGKEAFKYLHSFAIENKSNFFDKNNKQIISKCYGRWDSGSDSISFTSKALKECIQKCFEFHAVVNIWHERGWIITKKNEKKTYSVKINDNPAECYTFSLKQMQQIIES</sequence>